<dbReference type="OrthoDB" id="7486196at2759"/>
<dbReference type="InterPro" id="IPR007714">
    <property type="entry name" value="CFA20_dom"/>
</dbReference>
<evidence type="ECO:0000313" key="2">
    <source>
        <dbReference type="EMBL" id="KAF5371693.1"/>
    </source>
</evidence>
<sequence length="262" mass="29233">MFANSVQPGVACLFSSTGSAPLYLFSSVCDGSLPSDSFIHLLNDRSSQPPLPESCVLVQSFNPGDDNEEGYHLNQTVLHIQAPNLTKTFIQCPRLDNVSKELSLKHPWLHLQVKNLGKLWSFEIGIADQNGRRGVLRMSTFQKEPHLKISDTSSSDSLPLLHLPLSFPPPSSRPLTAWSTINLHLPTFLPHFSSVALSGRMDNDDDDMNDISNTARARLPSGSYSHITYVRVYATCRLRRIWLSEGGPGQKQPWEFELYGDE</sequence>
<dbReference type="Pfam" id="PF05018">
    <property type="entry name" value="CFA20_dom"/>
    <property type="match status" value="1"/>
</dbReference>
<dbReference type="Proteomes" id="UP000559256">
    <property type="component" value="Unassembled WGS sequence"/>
</dbReference>
<feature type="domain" description="CFA20" evidence="1">
    <location>
        <begin position="73"/>
        <end position="149"/>
    </location>
</feature>
<protein>
    <recommendedName>
        <fullName evidence="1">CFA20 domain-containing protein</fullName>
    </recommendedName>
</protein>
<organism evidence="2 3">
    <name type="scientific">Tetrapyrgos nigripes</name>
    <dbReference type="NCBI Taxonomy" id="182062"/>
    <lineage>
        <taxon>Eukaryota</taxon>
        <taxon>Fungi</taxon>
        <taxon>Dikarya</taxon>
        <taxon>Basidiomycota</taxon>
        <taxon>Agaricomycotina</taxon>
        <taxon>Agaricomycetes</taxon>
        <taxon>Agaricomycetidae</taxon>
        <taxon>Agaricales</taxon>
        <taxon>Marasmiineae</taxon>
        <taxon>Marasmiaceae</taxon>
        <taxon>Tetrapyrgos</taxon>
    </lineage>
</organism>
<reference evidence="2 3" key="1">
    <citation type="journal article" date="2020" name="ISME J.">
        <title>Uncovering the hidden diversity of litter-decomposition mechanisms in mushroom-forming fungi.</title>
        <authorList>
            <person name="Floudas D."/>
            <person name="Bentzer J."/>
            <person name="Ahren D."/>
            <person name="Johansson T."/>
            <person name="Persson P."/>
            <person name="Tunlid A."/>
        </authorList>
    </citation>
    <scope>NUCLEOTIDE SEQUENCE [LARGE SCALE GENOMIC DNA]</scope>
    <source>
        <strain evidence="2 3">CBS 291.85</strain>
    </source>
</reference>
<name>A0A8H5LW27_9AGAR</name>
<evidence type="ECO:0000313" key="3">
    <source>
        <dbReference type="Proteomes" id="UP000559256"/>
    </source>
</evidence>
<dbReference type="PANTHER" id="PTHR12458">
    <property type="entry name" value="ORF PROTEIN"/>
    <property type="match status" value="1"/>
</dbReference>
<dbReference type="InterPro" id="IPR040441">
    <property type="entry name" value="CFA20/CFAP20DC"/>
</dbReference>
<proteinExistence type="predicted"/>
<keyword evidence="3" id="KW-1185">Reference proteome</keyword>
<dbReference type="EMBL" id="JAACJM010000007">
    <property type="protein sequence ID" value="KAF5371693.1"/>
    <property type="molecule type" value="Genomic_DNA"/>
</dbReference>
<gene>
    <name evidence="2" type="ORF">D9758_003583</name>
</gene>
<comment type="caution">
    <text evidence="2">The sequence shown here is derived from an EMBL/GenBank/DDBJ whole genome shotgun (WGS) entry which is preliminary data.</text>
</comment>
<evidence type="ECO:0000259" key="1">
    <source>
        <dbReference type="Pfam" id="PF05018"/>
    </source>
</evidence>
<accession>A0A8H5LW27</accession>
<dbReference type="AlphaFoldDB" id="A0A8H5LW27"/>